<accession>A0ABD1ALL8</accession>
<evidence type="ECO:0000259" key="1">
    <source>
        <dbReference type="Pfam" id="PF08268"/>
    </source>
</evidence>
<dbReference type="PANTHER" id="PTHR31111">
    <property type="entry name" value="BNAA05G37150D PROTEIN-RELATED"/>
    <property type="match status" value="1"/>
</dbReference>
<evidence type="ECO:0000313" key="3">
    <source>
        <dbReference type="Proteomes" id="UP001558713"/>
    </source>
</evidence>
<name>A0ABD1ALL8_CARAN</name>
<gene>
    <name evidence="2" type="ORF">V5N11_013500</name>
</gene>
<sequence length="377" mass="43500">MQRNLRSYTTHDLILMLLKGLPVKTLARFLCVSKEYNSIIRNRDFMKSYLIKSSTPPQSLIFTFEGMSSFKHFFFSSPQTQNQGESSSVATYLMECDHIWDTTVGPSVHGLICYGTPSELKVYNPSTRRSITLPKIDSHRVDMHHYLGYDPINGDYKQALLCMMKGMYIERRRGSAQELRVLTLGKEDSWRMVEDFPPHSLGRPDFTDICIAGVLYYVAFLDNYRSGYAIMSFDVRSEKLDLIKGPDPDMSPKLTSYEGKLAVLFAGMAEYRIHLWVLEDGAKHEWSKRSYVLPTIDGYDYFYFHPFCANDSGELILAPDMCSSRPFYVLYYHPKKNSVRRVYIEGLRQPNVQLWDKDSQHNIVSVFSGQVDSLMCL</sequence>
<dbReference type="InterPro" id="IPR017451">
    <property type="entry name" value="F-box-assoc_interact_dom"/>
</dbReference>
<feature type="domain" description="F-box associated beta-propeller type 3" evidence="1">
    <location>
        <begin position="60"/>
        <end position="369"/>
    </location>
</feature>
<dbReference type="InterPro" id="IPR013187">
    <property type="entry name" value="F-box-assoc_dom_typ3"/>
</dbReference>
<dbReference type="AlphaFoldDB" id="A0ABD1ALL8"/>
<evidence type="ECO:0000313" key="2">
    <source>
        <dbReference type="EMBL" id="KAL1207662.1"/>
    </source>
</evidence>
<dbReference type="Proteomes" id="UP001558713">
    <property type="component" value="Unassembled WGS sequence"/>
</dbReference>
<comment type="caution">
    <text evidence="2">The sequence shown here is derived from an EMBL/GenBank/DDBJ whole genome shotgun (WGS) entry which is preliminary data.</text>
</comment>
<dbReference type="PANTHER" id="PTHR31111:SF106">
    <property type="entry name" value="F-BOX ASSOCIATED UBIQUITINATION EFFECTOR FAMILY PROTEIN"/>
    <property type="match status" value="1"/>
</dbReference>
<dbReference type="EMBL" id="JBANAX010000468">
    <property type="protein sequence ID" value="KAL1207662.1"/>
    <property type="molecule type" value="Genomic_DNA"/>
</dbReference>
<dbReference type="SUPFAM" id="SSF81383">
    <property type="entry name" value="F-box domain"/>
    <property type="match status" value="1"/>
</dbReference>
<dbReference type="InterPro" id="IPR036047">
    <property type="entry name" value="F-box-like_dom_sf"/>
</dbReference>
<reference evidence="2 3" key="1">
    <citation type="submission" date="2024-04" db="EMBL/GenBank/DDBJ databases">
        <title>Genome assembly C_amara_ONT_v2.</title>
        <authorList>
            <person name="Yant L."/>
            <person name="Moore C."/>
            <person name="Slenker M."/>
        </authorList>
    </citation>
    <scope>NUCLEOTIDE SEQUENCE [LARGE SCALE GENOMIC DNA]</scope>
    <source>
        <tissue evidence="2">Leaf</tissue>
    </source>
</reference>
<dbReference type="NCBIfam" id="TIGR01640">
    <property type="entry name" value="F_box_assoc_1"/>
    <property type="match status" value="1"/>
</dbReference>
<organism evidence="2 3">
    <name type="scientific">Cardamine amara subsp. amara</name>
    <dbReference type="NCBI Taxonomy" id="228776"/>
    <lineage>
        <taxon>Eukaryota</taxon>
        <taxon>Viridiplantae</taxon>
        <taxon>Streptophyta</taxon>
        <taxon>Embryophyta</taxon>
        <taxon>Tracheophyta</taxon>
        <taxon>Spermatophyta</taxon>
        <taxon>Magnoliopsida</taxon>
        <taxon>eudicotyledons</taxon>
        <taxon>Gunneridae</taxon>
        <taxon>Pentapetalae</taxon>
        <taxon>rosids</taxon>
        <taxon>malvids</taxon>
        <taxon>Brassicales</taxon>
        <taxon>Brassicaceae</taxon>
        <taxon>Cardamineae</taxon>
        <taxon>Cardamine</taxon>
    </lineage>
</organism>
<protein>
    <submittedName>
        <fullName evidence="2">F-box protein</fullName>
    </submittedName>
</protein>
<proteinExistence type="predicted"/>
<dbReference type="Pfam" id="PF08268">
    <property type="entry name" value="FBA_3"/>
    <property type="match status" value="1"/>
</dbReference>
<keyword evidence="3" id="KW-1185">Reference proteome</keyword>